<organism evidence="1 2">
    <name type="scientific">Lasius niger</name>
    <name type="common">Black garden ant</name>
    <dbReference type="NCBI Taxonomy" id="67767"/>
    <lineage>
        <taxon>Eukaryota</taxon>
        <taxon>Metazoa</taxon>
        <taxon>Ecdysozoa</taxon>
        <taxon>Arthropoda</taxon>
        <taxon>Hexapoda</taxon>
        <taxon>Insecta</taxon>
        <taxon>Pterygota</taxon>
        <taxon>Neoptera</taxon>
        <taxon>Endopterygota</taxon>
        <taxon>Hymenoptera</taxon>
        <taxon>Apocrita</taxon>
        <taxon>Aculeata</taxon>
        <taxon>Formicoidea</taxon>
        <taxon>Formicidae</taxon>
        <taxon>Formicinae</taxon>
        <taxon>Lasius</taxon>
        <taxon>Lasius</taxon>
    </lineage>
</organism>
<comment type="caution">
    <text evidence="1">The sequence shown here is derived from an EMBL/GenBank/DDBJ whole genome shotgun (WGS) entry which is preliminary data.</text>
</comment>
<evidence type="ECO:0000313" key="2">
    <source>
        <dbReference type="Proteomes" id="UP000036403"/>
    </source>
</evidence>
<evidence type="ECO:0008006" key="3">
    <source>
        <dbReference type="Google" id="ProtNLM"/>
    </source>
</evidence>
<keyword evidence="2" id="KW-1185">Reference proteome</keyword>
<dbReference type="PaxDb" id="67767-A0A0J7K1C0"/>
<evidence type="ECO:0000313" key="1">
    <source>
        <dbReference type="EMBL" id="KMQ84069.1"/>
    </source>
</evidence>
<proteinExistence type="predicted"/>
<dbReference type="Pfam" id="PF10100">
    <property type="entry name" value="Staph_opine_DH"/>
    <property type="match status" value="1"/>
</dbReference>
<accession>A0A0J7K1C0</accession>
<sequence>MVVDNDFSFGPTLLVGFGPASIQVAVDLARRGCERLGFLNRPGAKTRRLRVALERQRYLSLLGQGQCEAVAGQASIDDFYEDPLQLRDEWQILVLCVPAHAYREVLESLPWDSLARLQHILLLSPALGSALLASQLVRGRREVEIVSLSNYYAATKYAAAEDPLTAVTKAVKRRIYIASTQRESAFLAGIRDMLANHGIDAVGTQRCLDAESRNITNYVHPPFFLSDFALQAVLGGAAEIPKYMYKLYPAGPITPARIRSMLVLWKEQSRLLERLGIAPLNLLKFLNDDNYPVPETLLGRDDIEGFCDLDEVRQSYLLYVRYTALLVDPFSRPDRHGYYFDFSAVPFVRAAKNADGLWTIPRIPLEDYRKLKLTVEMGRRVGVAMPEAAHLLATFERAREGFLAERGAAACHSDLGHDEEGEDASIIIQAWRLEA</sequence>
<gene>
    <name evidence="1" type="ORF">RF55_18479</name>
</gene>
<dbReference type="EMBL" id="LBMM01017490">
    <property type="protein sequence ID" value="KMQ84069.1"/>
    <property type="molecule type" value="Genomic_DNA"/>
</dbReference>
<dbReference type="InterPro" id="IPR016935">
    <property type="entry name" value="Opine_metallophore_DH"/>
</dbReference>
<name>A0A0J7K1C0_LASNI</name>
<dbReference type="Proteomes" id="UP000036403">
    <property type="component" value="Unassembled WGS sequence"/>
</dbReference>
<reference evidence="1 2" key="1">
    <citation type="submission" date="2015-04" db="EMBL/GenBank/DDBJ databases">
        <title>Lasius niger genome sequencing.</title>
        <authorList>
            <person name="Konorov E.A."/>
            <person name="Nikitin M.A."/>
            <person name="Kirill M.V."/>
            <person name="Chang P."/>
        </authorList>
    </citation>
    <scope>NUCLEOTIDE SEQUENCE [LARGE SCALE GENOMIC DNA]</scope>
    <source>
        <tissue evidence="1">Whole</tissue>
    </source>
</reference>
<protein>
    <recommendedName>
        <fullName evidence="3">DUF2338 family protein</fullName>
    </recommendedName>
</protein>
<dbReference type="AlphaFoldDB" id="A0A0J7K1C0"/>
<dbReference type="Gene3D" id="3.40.50.720">
    <property type="entry name" value="NAD(P)-binding Rossmann-like Domain"/>
    <property type="match status" value="1"/>
</dbReference>